<name>A0ABD4EIZ3_STALU</name>
<feature type="transmembrane region" description="Helical" evidence="1">
    <location>
        <begin position="90"/>
        <end position="113"/>
    </location>
</feature>
<protein>
    <submittedName>
        <fullName evidence="2">Uncharacterized protein</fullName>
    </submittedName>
</protein>
<dbReference type="EMBL" id="LRQI01000014">
    <property type="protein sequence ID" value="KXA40217.1"/>
    <property type="molecule type" value="Genomic_DNA"/>
</dbReference>
<feature type="transmembrane region" description="Helical" evidence="1">
    <location>
        <begin position="50"/>
        <end position="69"/>
    </location>
</feature>
<reference evidence="2 3" key="1">
    <citation type="submission" date="2016-01" db="EMBL/GenBank/DDBJ databases">
        <authorList>
            <person name="Mitreva M."/>
            <person name="Pepin K.H."/>
            <person name="Mihindukulasuriya K.A."/>
            <person name="Fulton R."/>
            <person name="Fronick C."/>
            <person name="O'Laughlin M."/>
            <person name="Miner T."/>
            <person name="Herter B."/>
            <person name="Rosa B.A."/>
            <person name="Cordes M."/>
            <person name="Tomlinson C."/>
            <person name="Wollam A."/>
            <person name="Palsikar V.B."/>
            <person name="Mardis E.R."/>
            <person name="Wilson R.K."/>
        </authorList>
    </citation>
    <scope>NUCLEOTIDE SEQUENCE [LARGE SCALE GENOMIC DNA]</scope>
    <source>
        <strain evidence="2 3">MJR7738</strain>
    </source>
</reference>
<dbReference type="Proteomes" id="UP000070063">
    <property type="component" value="Unassembled WGS sequence"/>
</dbReference>
<organism evidence="2 3">
    <name type="scientific">Staphylococcus lugdunensis</name>
    <dbReference type="NCBI Taxonomy" id="28035"/>
    <lineage>
        <taxon>Bacteria</taxon>
        <taxon>Bacillati</taxon>
        <taxon>Bacillota</taxon>
        <taxon>Bacilli</taxon>
        <taxon>Bacillales</taxon>
        <taxon>Staphylococcaceae</taxon>
        <taxon>Staphylococcus</taxon>
    </lineage>
</organism>
<comment type="caution">
    <text evidence="2">The sequence shown here is derived from an EMBL/GenBank/DDBJ whole genome shotgun (WGS) entry which is preliminary data.</text>
</comment>
<keyword evidence="1" id="KW-0472">Membrane</keyword>
<gene>
    <name evidence="2" type="ORF">HMPREF3225_00271</name>
</gene>
<evidence type="ECO:0000313" key="3">
    <source>
        <dbReference type="Proteomes" id="UP000070063"/>
    </source>
</evidence>
<evidence type="ECO:0000313" key="2">
    <source>
        <dbReference type="EMBL" id="KXA40217.1"/>
    </source>
</evidence>
<dbReference type="AlphaFoldDB" id="A0ABD4EIZ3"/>
<evidence type="ECO:0000256" key="1">
    <source>
        <dbReference type="SAM" id="Phobius"/>
    </source>
</evidence>
<feature type="transmembrane region" description="Helical" evidence="1">
    <location>
        <begin position="20"/>
        <end position="38"/>
    </location>
</feature>
<accession>A0ABD4EIZ3</accession>
<sequence>MVKYSDESLRRSVMSKSKKYFYISIILLIISFYFNTFNPYLSQQITSIKYLMIACSVVNVIILIAAIIFSDKAIKHLNENSDWIRIASKILPFIILLVIIFHIYASINTFGIIK</sequence>
<proteinExistence type="predicted"/>
<keyword evidence="1" id="KW-1133">Transmembrane helix</keyword>
<keyword evidence="1" id="KW-0812">Transmembrane</keyword>